<organism evidence="7">
    <name type="scientific">Mytilus galloprovincialis</name>
    <name type="common">Mediterranean mussel</name>
    <dbReference type="NCBI Taxonomy" id="29158"/>
    <lineage>
        <taxon>Eukaryota</taxon>
        <taxon>Metazoa</taxon>
        <taxon>Spiralia</taxon>
        <taxon>Lophotrochozoa</taxon>
        <taxon>Mollusca</taxon>
        <taxon>Bivalvia</taxon>
        <taxon>Autobranchia</taxon>
        <taxon>Pteriomorphia</taxon>
        <taxon>Mytilida</taxon>
        <taxon>Mytiloidea</taxon>
        <taxon>Mytilidae</taxon>
        <taxon>Mytilinae</taxon>
        <taxon>Mytilus</taxon>
    </lineage>
</organism>
<evidence type="ECO:0000256" key="5">
    <source>
        <dbReference type="SAM" id="Phobius"/>
    </source>
</evidence>
<dbReference type="GO" id="GO:0006955">
    <property type="term" value="P:immune response"/>
    <property type="evidence" value="ECO:0007669"/>
    <property type="project" value="InterPro"/>
</dbReference>
<keyword evidence="5" id="KW-1133">Transmembrane helix</keyword>
<dbReference type="PANTHER" id="PTHR11471:SF13">
    <property type="entry name" value="TNF FAMILY PROFILE DOMAIN-CONTAINING PROTEIN"/>
    <property type="match status" value="1"/>
</dbReference>
<dbReference type="AlphaFoldDB" id="A0A0C5PIY0"/>
<feature type="transmembrane region" description="Helical" evidence="5">
    <location>
        <begin position="15"/>
        <end position="38"/>
    </location>
</feature>
<evidence type="ECO:0000259" key="6">
    <source>
        <dbReference type="PROSITE" id="PS50049"/>
    </source>
</evidence>
<accession>A0A0C5PIY0</accession>
<protein>
    <submittedName>
        <fullName evidence="7">TNF ligand-like 1</fullName>
    </submittedName>
</protein>
<dbReference type="InterPro" id="IPR006052">
    <property type="entry name" value="TNF_dom"/>
</dbReference>
<evidence type="ECO:0000256" key="4">
    <source>
        <dbReference type="ARBA" id="ARBA00023136"/>
    </source>
</evidence>
<reference evidence="7" key="1">
    <citation type="journal article" date="2015" name="Fish Shellfish Immunol.">
        <title>An updated molecular basis for mussel immunity.</title>
        <authorList>
            <person name="Gerdol M."/>
            <person name="Venier P."/>
        </authorList>
    </citation>
    <scope>NUCLEOTIDE SEQUENCE</scope>
</reference>
<evidence type="ECO:0000256" key="2">
    <source>
        <dbReference type="ARBA" id="ARBA00008670"/>
    </source>
</evidence>
<keyword evidence="4 5" id="KW-0472">Membrane</keyword>
<dbReference type="Pfam" id="PF00229">
    <property type="entry name" value="TNF"/>
    <property type="match status" value="1"/>
</dbReference>
<keyword evidence="3" id="KW-0202">Cytokine</keyword>
<dbReference type="GO" id="GO:0016020">
    <property type="term" value="C:membrane"/>
    <property type="evidence" value="ECO:0007669"/>
    <property type="project" value="UniProtKB-SubCell"/>
</dbReference>
<evidence type="ECO:0000313" key="7">
    <source>
        <dbReference type="EMBL" id="AJQ21535.1"/>
    </source>
</evidence>
<evidence type="ECO:0000256" key="3">
    <source>
        <dbReference type="ARBA" id="ARBA00022514"/>
    </source>
</evidence>
<dbReference type="GO" id="GO:0005615">
    <property type="term" value="C:extracellular space"/>
    <property type="evidence" value="ECO:0007669"/>
    <property type="project" value="UniProtKB-KW"/>
</dbReference>
<evidence type="ECO:0000256" key="1">
    <source>
        <dbReference type="ARBA" id="ARBA00004370"/>
    </source>
</evidence>
<dbReference type="GO" id="GO:0005125">
    <property type="term" value="F:cytokine activity"/>
    <property type="evidence" value="ECO:0007669"/>
    <property type="project" value="UniProtKB-KW"/>
</dbReference>
<comment type="similarity">
    <text evidence="2">Belongs to the tumor necrosis factor family.</text>
</comment>
<dbReference type="SUPFAM" id="SSF49842">
    <property type="entry name" value="TNF-like"/>
    <property type="match status" value="1"/>
</dbReference>
<proteinExistence type="evidence at transcript level"/>
<dbReference type="EMBL" id="KP125940">
    <property type="protein sequence ID" value="AJQ21535.1"/>
    <property type="molecule type" value="mRNA"/>
</dbReference>
<dbReference type="PROSITE" id="PS50049">
    <property type="entry name" value="THD_2"/>
    <property type="match status" value="1"/>
</dbReference>
<dbReference type="GO" id="GO:0005164">
    <property type="term" value="F:tumor necrosis factor receptor binding"/>
    <property type="evidence" value="ECO:0007669"/>
    <property type="project" value="InterPro"/>
</dbReference>
<dbReference type="Gene3D" id="2.60.120.40">
    <property type="match status" value="1"/>
</dbReference>
<name>A0A0C5PIY0_MYTGA</name>
<keyword evidence="5" id="KW-0812">Transmembrane</keyword>
<sequence>MGTKLDNLKKDKTKLLTLGVFVTDVVILIIVLIILWVMPEPRTPGEECGYMCLPCPQSESQVCCGCRAERLNMYLEENFDKSYAEVDTEYTKIYNTRIAKIYGGYIGDVKPVAHMIGEMREPSEDMKTHPVTKWYLGNNCLLLNGMSMHSGRMRVPATGYYHVYSMLDISYHYEKDNSRQSVAPTEKSSLVHSIFLSNIDNNEEIEVLSTCHPYEFSRNDIFGRFDTYLSSDIHLTAGDEVYVKVSNISQVNSPPKNIFGIYMI</sequence>
<dbReference type="InterPro" id="IPR008983">
    <property type="entry name" value="Tumour_necrosis_fac-like_dom"/>
</dbReference>
<dbReference type="PANTHER" id="PTHR11471">
    <property type="entry name" value="TUMOR NECROSIS FACTOR FAMILY MEMBER"/>
    <property type="match status" value="1"/>
</dbReference>
<comment type="subcellular location">
    <subcellularLocation>
        <location evidence="1">Membrane</location>
    </subcellularLocation>
</comment>
<feature type="domain" description="THD" evidence="6">
    <location>
        <begin position="111"/>
        <end position="264"/>
    </location>
</feature>